<keyword evidence="2" id="KW-0472">Membrane</keyword>
<dbReference type="SUPFAM" id="SSF51261">
    <property type="entry name" value="Duplicated hybrid motif"/>
    <property type="match status" value="1"/>
</dbReference>
<keyword evidence="5" id="KW-1185">Reference proteome</keyword>
<feature type="coiled-coil region" evidence="1">
    <location>
        <begin position="57"/>
        <end position="84"/>
    </location>
</feature>
<feature type="transmembrane region" description="Helical" evidence="2">
    <location>
        <begin position="21"/>
        <end position="43"/>
    </location>
</feature>
<reference evidence="5" key="1">
    <citation type="submission" date="2016-11" db="EMBL/GenBank/DDBJ databases">
        <authorList>
            <person name="Varghese N."/>
            <person name="Submissions S."/>
        </authorList>
    </citation>
    <scope>NUCLEOTIDE SEQUENCE [LARGE SCALE GENOMIC DNA]</scope>
    <source>
        <strain evidence="5">UWOS</strain>
    </source>
</reference>
<keyword evidence="1" id="KW-0175">Coiled coil</keyword>
<dbReference type="PANTHER" id="PTHR21666:SF270">
    <property type="entry name" value="MUREIN HYDROLASE ACTIVATOR ENVC"/>
    <property type="match status" value="1"/>
</dbReference>
<keyword evidence="2" id="KW-1133">Transmembrane helix</keyword>
<evidence type="ECO:0000313" key="5">
    <source>
        <dbReference type="Proteomes" id="UP000184275"/>
    </source>
</evidence>
<gene>
    <name evidence="4" type="ORF">SAMN05720469_10976</name>
</gene>
<name>A0A1M6TDC6_9BACT</name>
<organism evidence="4 5">
    <name type="scientific">Fibrobacter intestinalis</name>
    <dbReference type="NCBI Taxonomy" id="28122"/>
    <lineage>
        <taxon>Bacteria</taxon>
        <taxon>Pseudomonadati</taxon>
        <taxon>Fibrobacterota</taxon>
        <taxon>Fibrobacteria</taxon>
        <taxon>Fibrobacterales</taxon>
        <taxon>Fibrobacteraceae</taxon>
        <taxon>Fibrobacter</taxon>
    </lineage>
</organism>
<dbReference type="Proteomes" id="UP000184275">
    <property type="component" value="Unassembled WGS sequence"/>
</dbReference>
<dbReference type="PANTHER" id="PTHR21666">
    <property type="entry name" value="PEPTIDASE-RELATED"/>
    <property type="match status" value="1"/>
</dbReference>
<evidence type="ECO:0000256" key="2">
    <source>
        <dbReference type="SAM" id="Phobius"/>
    </source>
</evidence>
<proteinExistence type="predicted"/>
<feature type="domain" description="M23ase beta-sheet core" evidence="3">
    <location>
        <begin position="175"/>
        <end position="269"/>
    </location>
</feature>
<evidence type="ECO:0000313" key="4">
    <source>
        <dbReference type="EMBL" id="SHK54788.1"/>
    </source>
</evidence>
<keyword evidence="2" id="KW-0812">Transmembrane</keyword>
<dbReference type="InterPro" id="IPR016047">
    <property type="entry name" value="M23ase_b-sheet_dom"/>
</dbReference>
<dbReference type="EMBL" id="FRAW01000009">
    <property type="protein sequence ID" value="SHK54788.1"/>
    <property type="molecule type" value="Genomic_DNA"/>
</dbReference>
<dbReference type="Gene3D" id="2.70.70.10">
    <property type="entry name" value="Glucose Permease (Domain IIA)"/>
    <property type="match status" value="1"/>
</dbReference>
<evidence type="ECO:0000256" key="1">
    <source>
        <dbReference type="SAM" id="Coils"/>
    </source>
</evidence>
<dbReference type="GO" id="GO:0004222">
    <property type="term" value="F:metalloendopeptidase activity"/>
    <property type="evidence" value="ECO:0007669"/>
    <property type="project" value="TreeGrafter"/>
</dbReference>
<dbReference type="RefSeq" id="WP_073303558.1">
    <property type="nucleotide sequence ID" value="NZ_FRAW01000009.1"/>
</dbReference>
<dbReference type="InterPro" id="IPR011055">
    <property type="entry name" value="Dup_hybrid_motif"/>
</dbReference>
<protein>
    <submittedName>
        <fullName evidence="4">Peptidase family M23</fullName>
    </submittedName>
</protein>
<accession>A0A1M6TDC6</accession>
<evidence type="ECO:0000259" key="3">
    <source>
        <dbReference type="Pfam" id="PF01551"/>
    </source>
</evidence>
<dbReference type="CDD" id="cd12797">
    <property type="entry name" value="M23_peptidase"/>
    <property type="match status" value="1"/>
</dbReference>
<sequence length="276" mass="31571">MKKLKFHIFSEKTGKVKSKRIPLWKPIFWIVAALVAICGFVFFSPLQIWEKVSDGTLVDLRAQNRSIRQNIKTLKENNDSAENYLTRTANHQDSVYKIGGIPLPTSSDSSDSVYRQERTEALFQTYKTYSAFRKALNDNKNLAEAIPVLRPLKKKTYITNRFGIVFDHFTDQELPHRGVDFFAEEGDTVIAPGAGKVIEIRAHRGFGQTLKIQHSDRIRTFYAHLDWVLVKQGETVRRGEPIAIAGRSGRTAGSVLHYEIRMDGEPINPEDYFIER</sequence>
<dbReference type="Pfam" id="PF01551">
    <property type="entry name" value="Peptidase_M23"/>
    <property type="match status" value="1"/>
</dbReference>
<dbReference type="AlphaFoldDB" id="A0A1M6TDC6"/>
<dbReference type="InterPro" id="IPR050570">
    <property type="entry name" value="Cell_wall_metabolism_enzyme"/>
</dbReference>